<evidence type="ECO:0000256" key="16">
    <source>
        <dbReference type="ARBA" id="ARBA00023065"/>
    </source>
</evidence>
<evidence type="ECO:0000313" key="23">
    <source>
        <dbReference type="Proteomes" id="UP000182248"/>
    </source>
</evidence>
<dbReference type="Gene3D" id="3.40.50.1000">
    <property type="entry name" value="HAD superfamily/HAD-like"/>
    <property type="match status" value="1"/>
</dbReference>
<comment type="similarity">
    <text evidence="2 20">Belongs to the cation transport ATPase (P-type) (TC 3.A.3) family. Type IB subfamily.</text>
</comment>
<dbReference type="Gene3D" id="2.70.150.10">
    <property type="entry name" value="Calcium-transporting ATPase, cytoplasmic transduction domain A"/>
    <property type="match status" value="1"/>
</dbReference>
<feature type="transmembrane region" description="Helical" evidence="20">
    <location>
        <begin position="167"/>
        <end position="186"/>
    </location>
</feature>
<evidence type="ECO:0000256" key="12">
    <source>
        <dbReference type="ARBA" id="ARBA00022842"/>
    </source>
</evidence>
<feature type="transmembrane region" description="Helical" evidence="20">
    <location>
        <begin position="198"/>
        <end position="217"/>
    </location>
</feature>
<dbReference type="PROSITE" id="PS00154">
    <property type="entry name" value="ATPASE_E1_E2"/>
    <property type="match status" value="1"/>
</dbReference>
<dbReference type="NCBIfam" id="TIGR01494">
    <property type="entry name" value="ATPase_P-type"/>
    <property type="match status" value="1"/>
</dbReference>
<evidence type="ECO:0000256" key="6">
    <source>
        <dbReference type="ARBA" id="ARBA00022553"/>
    </source>
</evidence>
<feature type="transmembrane region" description="Helical" evidence="20">
    <location>
        <begin position="698"/>
        <end position="717"/>
    </location>
</feature>
<keyword evidence="10" id="KW-0187">Copper transport</keyword>
<keyword evidence="4" id="KW-0813">Transport</keyword>
<keyword evidence="14 20" id="KW-1133">Transmembrane helix</keyword>
<dbReference type="GO" id="GO:0060003">
    <property type="term" value="P:copper ion export"/>
    <property type="evidence" value="ECO:0007669"/>
    <property type="project" value="UniProtKB-ARBA"/>
</dbReference>
<reference evidence="22 23" key="1">
    <citation type="submission" date="2016-11" db="EMBL/GenBank/DDBJ databases">
        <authorList>
            <person name="Jaros S."/>
            <person name="Januszkiewicz K."/>
            <person name="Wedrychowicz H."/>
        </authorList>
    </citation>
    <scope>NUCLEOTIDE SEQUENCE [LARGE SCALE GENOMIC DNA]</scope>
    <source>
        <strain evidence="22 23">CGMCC 1.12145</strain>
    </source>
</reference>
<dbReference type="Pfam" id="PF00702">
    <property type="entry name" value="Hydrolase"/>
    <property type="match status" value="1"/>
</dbReference>
<name>A0A1K1NBP9_9FLAO</name>
<evidence type="ECO:0000256" key="9">
    <source>
        <dbReference type="ARBA" id="ARBA00022741"/>
    </source>
</evidence>
<evidence type="ECO:0000259" key="21">
    <source>
        <dbReference type="PROSITE" id="PS50846"/>
    </source>
</evidence>
<keyword evidence="11 20" id="KW-0067">ATP-binding</keyword>
<evidence type="ECO:0000256" key="11">
    <source>
        <dbReference type="ARBA" id="ARBA00022840"/>
    </source>
</evidence>
<evidence type="ECO:0000256" key="20">
    <source>
        <dbReference type="RuleBase" id="RU362081"/>
    </source>
</evidence>
<dbReference type="STRING" id="1150368.SAMN02927921_01100"/>
<dbReference type="PRINTS" id="PR00119">
    <property type="entry name" value="CATATPASE"/>
</dbReference>
<dbReference type="PROSITE" id="PS01047">
    <property type="entry name" value="HMA_1"/>
    <property type="match status" value="1"/>
</dbReference>
<dbReference type="InterPro" id="IPR008250">
    <property type="entry name" value="ATPase_P-typ_transduc_dom_A_sf"/>
</dbReference>
<comment type="subcellular location">
    <subcellularLocation>
        <location evidence="1">Cell membrane</location>
        <topology evidence="1">Multi-pass membrane protein</topology>
    </subcellularLocation>
</comment>
<comment type="catalytic activity">
    <reaction evidence="19">
        <text>Cu(+)(in) + ATP + H2O = Cu(+)(out) + ADP + phosphate + H(+)</text>
        <dbReference type="Rhea" id="RHEA:25792"/>
        <dbReference type="ChEBI" id="CHEBI:15377"/>
        <dbReference type="ChEBI" id="CHEBI:15378"/>
        <dbReference type="ChEBI" id="CHEBI:30616"/>
        <dbReference type="ChEBI" id="CHEBI:43474"/>
        <dbReference type="ChEBI" id="CHEBI:49552"/>
        <dbReference type="ChEBI" id="CHEBI:456216"/>
        <dbReference type="EC" id="7.2.2.8"/>
    </reaction>
</comment>
<dbReference type="EMBL" id="FPJE01000005">
    <property type="protein sequence ID" value="SFW32771.1"/>
    <property type="molecule type" value="Genomic_DNA"/>
</dbReference>
<dbReference type="InterPro" id="IPR017969">
    <property type="entry name" value="Heavy-metal-associated_CS"/>
</dbReference>
<evidence type="ECO:0000256" key="10">
    <source>
        <dbReference type="ARBA" id="ARBA00022796"/>
    </source>
</evidence>
<dbReference type="SUPFAM" id="SSF56784">
    <property type="entry name" value="HAD-like"/>
    <property type="match status" value="1"/>
</dbReference>
<dbReference type="FunFam" id="3.40.50.1000:FF:000144">
    <property type="entry name" value="copper-transporting ATPase 1 isoform X2"/>
    <property type="match status" value="1"/>
</dbReference>
<organism evidence="22 23">
    <name type="scientific">Sinomicrobium oceani</name>
    <dbReference type="NCBI Taxonomy" id="1150368"/>
    <lineage>
        <taxon>Bacteria</taxon>
        <taxon>Pseudomonadati</taxon>
        <taxon>Bacteroidota</taxon>
        <taxon>Flavobacteriia</taxon>
        <taxon>Flavobacteriales</taxon>
        <taxon>Flavobacteriaceae</taxon>
        <taxon>Sinomicrobium</taxon>
    </lineage>
</organism>
<dbReference type="InterPro" id="IPR018303">
    <property type="entry name" value="ATPase_P-typ_P_site"/>
</dbReference>
<evidence type="ECO:0000256" key="15">
    <source>
        <dbReference type="ARBA" id="ARBA00023008"/>
    </source>
</evidence>
<dbReference type="NCBIfam" id="TIGR01525">
    <property type="entry name" value="ATPase-IB_hvy"/>
    <property type="match status" value="1"/>
</dbReference>
<dbReference type="GO" id="GO:0005524">
    <property type="term" value="F:ATP binding"/>
    <property type="evidence" value="ECO:0007669"/>
    <property type="project" value="UniProtKB-UniRule"/>
</dbReference>
<feature type="domain" description="HMA" evidence="21">
    <location>
        <begin position="18"/>
        <end position="83"/>
    </location>
</feature>
<dbReference type="InterPro" id="IPR027256">
    <property type="entry name" value="P-typ_ATPase_IB"/>
</dbReference>
<dbReference type="SFLD" id="SFLDS00003">
    <property type="entry name" value="Haloacid_Dehalogenase"/>
    <property type="match status" value="1"/>
</dbReference>
<dbReference type="AlphaFoldDB" id="A0A1K1NBP9"/>
<evidence type="ECO:0000256" key="19">
    <source>
        <dbReference type="ARBA" id="ARBA00049289"/>
    </source>
</evidence>
<dbReference type="GO" id="GO:0005507">
    <property type="term" value="F:copper ion binding"/>
    <property type="evidence" value="ECO:0007669"/>
    <property type="project" value="TreeGrafter"/>
</dbReference>
<evidence type="ECO:0000256" key="2">
    <source>
        <dbReference type="ARBA" id="ARBA00006024"/>
    </source>
</evidence>
<dbReference type="PRINTS" id="PR00943">
    <property type="entry name" value="CUATPASE"/>
</dbReference>
<evidence type="ECO:0000256" key="13">
    <source>
        <dbReference type="ARBA" id="ARBA00022967"/>
    </source>
</evidence>
<dbReference type="EC" id="7.2.2.8" evidence="3"/>
<dbReference type="PROSITE" id="PS50846">
    <property type="entry name" value="HMA_2"/>
    <property type="match status" value="1"/>
</dbReference>
<feature type="transmembrane region" description="Helical" evidence="20">
    <location>
        <begin position="379"/>
        <end position="402"/>
    </location>
</feature>
<dbReference type="PROSITE" id="PS01229">
    <property type="entry name" value="COF_2"/>
    <property type="match status" value="1"/>
</dbReference>
<evidence type="ECO:0000256" key="3">
    <source>
        <dbReference type="ARBA" id="ARBA00012517"/>
    </source>
</evidence>
<sequence>METINIFETNKKNHKQGVKESFPVTGMTCASCAASVESVLKHTEGVFDASVNFANSSVLVEYDKELSPNQLQNALREVGYDIIIDAEDPSEVQQELQQKHYQDIKNRTIWSAILTLPIFVLGMFYMQWEPGKWISLVLAFPILFWFGRSFFINAFKQAKHGKANMDTLVALSTGIAFLFSVFNTFFPEFWLSRGIEPHVYYEAATVIITFISLGKLLEEKAKSNTSSAIKKLMGLQPKTLKIIENGEEREIPISSVQVGQTILVRPGEKIPVDGEVSKGSSYVDESMITGEPVPVQKSQGEKVFAGTVNQKGSFQFTAEKVGGETLLSQIIKMVQQAQGSKAPVQKLVDKIAGIFVPVVLGISIVTFIVWMSVGGDNAFSQALLTSVAVLVIACPCALGLATPTAIMVGIGKGAENNILIKDAESLELGHKVNAVILDKTGTITEGKPLVTDIFWKDKLEDINEYKKVLLAIEAQSEHPLAEAVVNHLKDENIEKAEIASFESITGKGVKAQTENGSPYYVGNHKLMLEKNIQIDASLMQTAESLEEQAKTVIFFGNEKQVLAILAIADKIKETSKMAIATLQERGIEVYMLTGDNNKTASAVAKQVGITNYQGEVMPSDKAAFVEKLQADGKIVAMVGDGINDSHALAQANVSIAMGKGSDIAMDVAKMTLITSDLQSIPKALELSKRTVLGIRQNLFWAFIYNIIGIPIAAGVLYPVNGFLLDPMIAGAAMAFSSVSVVANSLRLKRVKL</sequence>
<dbReference type="InterPro" id="IPR044492">
    <property type="entry name" value="P_typ_ATPase_HD_dom"/>
</dbReference>
<keyword evidence="9 20" id="KW-0547">Nucleotide-binding</keyword>
<evidence type="ECO:0000256" key="14">
    <source>
        <dbReference type="ARBA" id="ARBA00022989"/>
    </source>
</evidence>
<dbReference type="InterPro" id="IPR023299">
    <property type="entry name" value="ATPase_P-typ_cyto_dom_N"/>
</dbReference>
<dbReference type="InterPro" id="IPR001757">
    <property type="entry name" value="P_typ_ATPase"/>
</dbReference>
<dbReference type="GO" id="GO:0140581">
    <property type="term" value="F:P-type monovalent copper transporter activity"/>
    <property type="evidence" value="ECO:0007669"/>
    <property type="project" value="UniProtKB-EC"/>
</dbReference>
<keyword evidence="12" id="KW-0460">Magnesium</keyword>
<dbReference type="InterPro" id="IPR023298">
    <property type="entry name" value="ATPase_P-typ_TM_dom_sf"/>
</dbReference>
<dbReference type="SUPFAM" id="SSF81665">
    <property type="entry name" value="Calcium ATPase, transmembrane domain M"/>
    <property type="match status" value="1"/>
</dbReference>
<dbReference type="InterPro" id="IPR023214">
    <property type="entry name" value="HAD_sf"/>
</dbReference>
<dbReference type="InterPro" id="IPR059000">
    <property type="entry name" value="ATPase_P-type_domA"/>
</dbReference>
<dbReference type="Pfam" id="PF00122">
    <property type="entry name" value="E1-E2_ATPase"/>
    <property type="match status" value="1"/>
</dbReference>
<feature type="transmembrane region" description="Helical" evidence="20">
    <location>
        <begin position="351"/>
        <end position="373"/>
    </location>
</feature>
<evidence type="ECO:0000256" key="7">
    <source>
        <dbReference type="ARBA" id="ARBA00022692"/>
    </source>
</evidence>
<feature type="transmembrane region" description="Helical" evidence="20">
    <location>
        <begin position="133"/>
        <end position="155"/>
    </location>
</feature>
<dbReference type="SFLD" id="SFLDG00002">
    <property type="entry name" value="C1.7:_P-type_atpase_like"/>
    <property type="match status" value="1"/>
</dbReference>
<feature type="transmembrane region" description="Helical" evidence="20">
    <location>
        <begin position="108"/>
        <end position="127"/>
    </location>
</feature>
<protein>
    <recommendedName>
        <fullName evidence="3">P-type Cu(+) transporter</fullName>
        <ecNumber evidence="3">7.2.2.8</ecNumber>
    </recommendedName>
    <alternativeName>
        <fullName evidence="18">Cu(+)-exporting ATPase</fullName>
    </alternativeName>
</protein>
<dbReference type="InterPro" id="IPR036163">
    <property type="entry name" value="HMA_dom_sf"/>
</dbReference>
<evidence type="ECO:0000256" key="5">
    <source>
        <dbReference type="ARBA" id="ARBA00022475"/>
    </source>
</evidence>
<dbReference type="PANTHER" id="PTHR43520">
    <property type="entry name" value="ATP7, ISOFORM B"/>
    <property type="match status" value="1"/>
</dbReference>
<dbReference type="RefSeq" id="WP_072316379.1">
    <property type="nucleotide sequence ID" value="NZ_FPJE01000005.1"/>
</dbReference>
<dbReference type="SUPFAM" id="SSF55008">
    <property type="entry name" value="HMA, heavy metal-associated domain"/>
    <property type="match status" value="1"/>
</dbReference>
<dbReference type="Pfam" id="PF00403">
    <property type="entry name" value="HMA"/>
    <property type="match status" value="1"/>
</dbReference>
<evidence type="ECO:0000313" key="22">
    <source>
        <dbReference type="EMBL" id="SFW32771.1"/>
    </source>
</evidence>
<keyword evidence="23" id="KW-1185">Reference proteome</keyword>
<accession>A0A1K1NBP9</accession>
<dbReference type="InterPro" id="IPR006121">
    <property type="entry name" value="HMA_dom"/>
</dbReference>
<dbReference type="GO" id="GO:0005886">
    <property type="term" value="C:plasma membrane"/>
    <property type="evidence" value="ECO:0007669"/>
    <property type="project" value="UniProtKB-SubCell"/>
</dbReference>
<keyword evidence="7 20" id="KW-0812">Transmembrane</keyword>
<dbReference type="GO" id="GO:0043682">
    <property type="term" value="F:P-type divalent copper transporter activity"/>
    <property type="evidence" value="ECO:0007669"/>
    <property type="project" value="TreeGrafter"/>
</dbReference>
<dbReference type="FunFam" id="3.30.70.100:FF:000005">
    <property type="entry name" value="Copper-exporting P-type ATPase A"/>
    <property type="match status" value="1"/>
</dbReference>
<evidence type="ECO:0000256" key="17">
    <source>
        <dbReference type="ARBA" id="ARBA00023136"/>
    </source>
</evidence>
<dbReference type="Gene3D" id="3.30.70.100">
    <property type="match status" value="1"/>
</dbReference>
<dbReference type="Gene3D" id="3.40.1110.10">
    <property type="entry name" value="Calcium-transporting ATPase, cytoplasmic domain N"/>
    <property type="match status" value="1"/>
</dbReference>
<dbReference type="InterPro" id="IPR036412">
    <property type="entry name" value="HAD-like_sf"/>
</dbReference>
<keyword evidence="15" id="KW-0186">Copper</keyword>
<feature type="transmembrane region" description="Helical" evidence="20">
    <location>
        <begin position="723"/>
        <end position="745"/>
    </location>
</feature>
<keyword evidence="8 20" id="KW-0479">Metal-binding</keyword>
<dbReference type="CDD" id="cd00371">
    <property type="entry name" value="HMA"/>
    <property type="match status" value="1"/>
</dbReference>
<dbReference type="PANTHER" id="PTHR43520:SF8">
    <property type="entry name" value="P-TYPE CU(+) TRANSPORTER"/>
    <property type="match status" value="1"/>
</dbReference>
<keyword evidence="6" id="KW-0597">Phosphoprotein</keyword>
<keyword evidence="5 20" id="KW-1003">Cell membrane</keyword>
<evidence type="ECO:0000256" key="4">
    <source>
        <dbReference type="ARBA" id="ARBA00022448"/>
    </source>
</evidence>
<dbReference type="NCBIfam" id="TIGR01511">
    <property type="entry name" value="ATPase-IB1_Cu"/>
    <property type="match status" value="1"/>
</dbReference>
<dbReference type="CDD" id="cd02094">
    <property type="entry name" value="P-type_ATPase_Cu-like"/>
    <property type="match status" value="1"/>
</dbReference>
<dbReference type="OrthoDB" id="1521937at2"/>
<dbReference type="FunFam" id="2.70.150.10:FF:000020">
    <property type="entry name" value="Copper-exporting P-type ATPase A"/>
    <property type="match status" value="1"/>
</dbReference>
<proteinExistence type="inferred from homology"/>
<dbReference type="GO" id="GO:0016887">
    <property type="term" value="F:ATP hydrolysis activity"/>
    <property type="evidence" value="ECO:0007669"/>
    <property type="project" value="InterPro"/>
</dbReference>
<evidence type="ECO:0000256" key="1">
    <source>
        <dbReference type="ARBA" id="ARBA00004651"/>
    </source>
</evidence>
<keyword evidence="17 20" id="KW-0472">Membrane</keyword>
<dbReference type="GO" id="GO:0055070">
    <property type="term" value="P:copper ion homeostasis"/>
    <property type="evidence" value="ECO:0007669"/>
    <property type="project" value="TreeGrafter"/>
</dbReference>
<evidence type="ECO:0000256" key="8">
    <source>
        <dbReference type="ARBA" id="ARBA00022723"/>
    </source>
</evidence>
<keyword evidence="13" id="KW-1278">Translocase</keyword>
<gene>
    <name evidence="22" type="ORF">SAMN02927921_01100</name>
</gene>
<dbReference type="SUPFAM" id="SSF81653">
    <property type="entry name" value="Calcium ATPase, transduction domain A"/>
    <property type="match status" value="1"/>
</dbReference>
<keyword evidence="16" id="KW-0406">Ion transport</keyword>
<dbReference type="SFLD" id="SFLDF00027">
    <property type="entry name" value="p-type_atpase"/>
    <property type="match status" value="1"/>
</dbReference>
<dbReference type="Proteomes" id="UP000182248">
    <property type="component" value="Unassembled WGS sequence"/>
</dbReference>
<evidence type="ECO:0000256" key="18">
    <source>
        <dbReference type="ARBA" id="ARBA00033239"/>
    </source>
</evidence>